<dbReference type="PROSITE" id="PS00122">
    <property type="entry name" value="CARBOXYLESTERASE_B_1"/>
    <property type="match status" value="1"/>
</dbReference>
<gene>
    <name evidence="5" type="ORF">Slin15195_G089100</name>
</gene>
<dbReference type="Proteomes" id="UP001056384">
    <property type="component" value="Chromosome 7"/>
</dbReference>
<proteinExistence type="inferred from homology"/>
<dbReference type="Gene3D" id="3.40.50.1820">
    <property type="entry name" value="alpha/beta hydrolase"/>
    <property type="match status" value="2"/>
</dbReference>
<dbReference type="InterPro" id="IPR019826">
    <property type="entry name" value="Carboxylesterase_B_AS"/>
</dbReference>
<protein>
    <recommendedName>
        <fullName evidence="3">Carboxylic ester hydrolase</fullName>
        <ecNumber evidence="3">3.1.1.-</ecNumber>
    </recommendedName>
</protein>
<comment type="similarity">
    <text evidence="1 3">Belongs to the type-B carboxylesterase/lipase family.</text>
</comment>
<feature type="domain" description="Carboxylesterase type B" evidence="4">
    <location>
        <begin position="25"/>
        <end position="210"/>
    </location>
</feature>
<dbReference type="EC" id="3.1.1.-" evidence="3"/>
<keyword evidence="2 3" id="KW-0378">Hydrolase</keyword>
<dbReference type="GO" id="GO:0016787">
    <property type="term" value="F:hydrolase activity"/>
    <property type="evidence" value="ECO:0007669"/>
    <property type="project" value="UniProtKB-KW"/>
</dbReference>
<dbReference type="Pfam" id="PF00135">
    <property type="entry name" value="COesterase"/>
    <property type="match status" value="1"/>
</dbReference>
<dbReference type="EMBL" id="CP099424">
    <property type="protein sequence ID" value="USW55591.1"/>
    <property type="molecule type" value="Genomic_DNA"/>
</dbReference>
<evidence type="ECO:0000256" key="3">
    <source>
        <dbReference type="RuleBase" id="RU361235"/>
    </source>
</evidence>
<name>A0A9Q9ELA1_9PEZI</name>
<dbReference type="PANTHER" id="PTHR43142:SF1">
    <property type="entry name" value="CARBOXYLIC ESTER HYDROLASE"/>
    <property type="match status" value="1"/>
</dbReference>
<evidence type="ECO:0000259" key="4">
    <source>
        <dbReference type="Pfam" id="PF00135"/>
    </source>
</evidence>
<organism evidence="5 6">
    <name type="scientific">Septoria linicola</name>
    <dbReference type="NCBI Taxonomy" id="215465"/>
    <lineage>
        <taxon>Eukaryota</taxon>
        <taxon>Fungi</taxon>
        <taxon>Dikarya</taxon>
        <taxon>Ascomycota</taxon>
        <taxon>Pezizomycotina</taxon>
        <taxon>Dothideomycetes</taxon>
        <taxon>Dothideomycetidae</taxon>
        <taxon>Mycosphaerellales</taxon>
        <taxon>Mycosphaerellaceae</taxon>
        <taxon>Septoria</taxon>
    </lineage>
</organism>
<sequence>MDKRIETPRGPILARTDNGLVFGRSIQFATAERWKKPMPSKWSEVRDCTKRGPVCPQNRFRFEFVLGPMPIGERGTSEDCLNLSVITPENASNLPVLIWYHGGANIAGGADLDLMDTSGLARLGLVTVAVQYRLGVYGCVEIPGHAPANLHVYDQMEALRWVQENITSFGGDPSNVTIMGQSAGGWAVYNMLLAPTDGLFHRAIIISAPLGSKAKEGFGDLVKSKLPGDLLKIQADAAQERPGIDNFAPDRRKEPFPADLDKRLAERKDIDLLIGWTADDCLPFLRMIPGVKTAVALPLVGRSVEYWLGQATTTMLFKRGNQQLAQKWTANGGNATTFEFQWFPEGNPFRACHCIEMPFIFGGWASWAAAPLLAGKESEEVVARLAPRVKQMLLKFIKGGLKSGKHIEITADFSEKSYQ</sequence>
<dbReference type="InterPro" id="IPR002018">
    <property type="entry name" value="CarbesteraseB"/>
</dbReference>
<dbReference type="AlphaFoldDB" id="A0A9Q9ELA1"/>
<dbReference type="SUPFAM" id="SSF53474">
    <property type="entry name" value="alpha/beta-Hydrolases"/>
    <property type="match status" value="1"/>
</dbReference>
<reference evidence="5" key="1">
    <citation type="submission" date="2022-06" db="EMBL/GenBank/DDBJ databases">
        <title>Complete genome sequences of two strains of the flax pathogen Septoria linicola.</title>
        <authorList>
            <person name="Lapalu N."/>
            <person name="Simon A."/>
            <person name="Demenou B."/>
            <person name="Paumier D."/>
            <person name="Guillot M.-P."/>
            <person name="Gout L."/>
            <person name="Valade R."/>
        </authorList>
    </citation>
    <scope>NUCLEOTIDE SEQUENCE</scope>
    <source>
        <strain evidence="5">SE15195</strain>
    </source>
</reference>
<evidence type="ECO:0000313" key="5">
    <source>
        <dbReference type="EMBL" id="USW55591.1"/>
    </source>
</evidence>
<evidence type="ECO:0000313" key="6">
    <source>
        <dbReference type="Proteomes" id="UP001056384"/>
    </source>
</evidence>
<evidence type="ECO:0000256" key="1">
    <source>
        <dbReference type="ARBA" id="ARBA00005964"/>
    </source>
</evidence>
<dbReference type="InterPro" id="IPR029058">
    <property type="entry name" value="AB_hydrolase_fold"/>
</dbReference>
<evidence type="ECO:0000256" key="2">
    <source>
        <dbReference type="ARBA" id="ARBA00022801"/>
    </source>
</evidence>
<keyword evidence="6" id="KW-1185">Reference proteome</keyword>
<accession>A0A9Q9ELA1</accession>
<dbReference type="PANTHER" id="PTHR43142">
    <property type="entry name" value="CARBOXYLIC ESTER HYDROLASE"/>
    <property type="match status" value="1"/>
</dbReference>